<keyword evidence="4" id="KW-0472">Membrane</keyword>
<feature type="transmembrane region" description="Helical" evidence="4">
    <location>
        <begin position="362"/>
        <end position="385"/>
    </location>
</feature>
<dbReference type="Gene3D" id="2.130.10.10">
    <property type="entry name" value="YVTN repeat-like/Quinoprotein amine dehydrogenase"/>
    <property type="match status" value="2"/>
</dbReference>
<keyword evidence="1" id="KW-0221">Differentiation</keyword>
<dbReference type="Proteomes" id="UP001162162">
    <property type="component" value="Unassembled WGS sequence"/>
</dbReference>
<evidence type="ECO:0000256" key="2">
    <source>
        <dbReference type="PROSITE-ProRule" id="PRU00352"/>
    </source>
</evidence>
<evidence type="ECO:0000259" key="5">
    <source>
        <dbReference type="PROSITE" id="PS51004"/>
    </source>
</evidence>
<dbReference type="GO" id="GO:0071526">
    <property type="term" value="P:semaphorin-plexin signaling pathway"/>
    <property type="evidence" value="ECO:0007669"/>
    <property type="project" value="TreeGrafter"/>
</dbReference>
<evidence type="ECO:0000256" key="3">
    <source>
        <dbReference type="SAM" id="MobiDB-lite"/>
    </source>
</evidence>
<dbReference type="GO" id="GO:0030215">
    <property type="term" value="F:semaphorin receptor binding"/>
    <property type="evidence" value="ECO:0007669"/>
    <property type="project" value="InterPro"/>
</dbReference>
<feature type="non-terminal residue" evidence="6">
    <location>
        <position position="1"/>
    </location>
</feature>
<feature type="domain" description="Sema" evidence="5">
    <location>
        <begin position="138"/>
        <end position="308"/>
    </location>
</feature>
<dbReference type="GO" id="GO:0007411">
    <property type="term" value="P:axon guidance"/>
    <property type="evidence" value="ECO:0007669"/>
    <property type="project" value="TreeGrafter"/>
</dbReference>
<dbReference type="AlphaFoldDB" id="A0AAV8XWE6"/>
<comment type="caution">
    <text evidence="2">Lacks conserved residue(s) required for the propagation of feature annotation.</text>
</comment>
<evidence type="ECO:0000256" key="4">
    <source>
        <dbReference type="SAM" id="Phobius"/>
    </source>
</evidence>
<dbReference type="SUPFAM" id="SSF101912">
    <property type="entry name" value="Sema domain"/>
    <property type="match status" value="1"/>
</dbReference>
<dbReference type="PROSITE" id="PS51004">
    <property type="entry name" value="SEMA"/>
    <property type="match status" value="2"/>
</dbReference>
<evidence type="ECO:0000313" key="6">
    <source>
        <dbReference type="EMBL" id="KAJ8943411.1"/>
    </source>
</evidence>
<dbReference type="GO" id="GO:0030335">
    <property type="term" value="P:positive regulation of cell migration"/>
    <property type="evidence" value="ECO:0007669"/>
    <property type="project" value="TreeGrafter"/>
</dbReference>
<dbReference type="PANTHER" id="PTHR11036:SF131">
    <property type="entry name" value="MIP07328P"/>
    <property type="match status" value="1"/>
</dbReference>
<dbReference type="Pfam" id="PF01403">
    <property type="entry name" value="Sema"/>
    <property type="match status" value="2"/>
</dbReference>
<dbReference type="InterPro" id="IPR036352">
    <property type="entry name" value="Semap_dom_sf"/>
</dbReference>
<dbReference type="InterPro" id="IPR001627">
    <property type="entry name" value="Semap_dom"/>
</dbReference>
<keyword evidence="4" id="KW-0812">Transmembrane</keyword>
<dbReference type="SMART" id="SM00630">
    <property type="entry name" value="Sema"/>
    <property type="match status" value="1"/>
</dbReference>
<gene>
    <name evidence="6" type="ORF">NQ318_020661</name>
</gene>
<evidence type="ECO:0000313" key="7">
    <source>
        <dbReference type="Proteomes" id="UP001162162"/>
    </source>
</evidence>
<dbReference type="InterPro" id="IPR027231">
    <property type="entry name" value="Semaphorin"/>
</dbReference>
<feature type="domain" description="Sema" evidence="5">
    <location>
        <begin position="1"/>
        <end position="111"/>
    </location>
</feature>
<accession>A0AAV8XWE6</accession>
<dbReference type="EMBL" id="JAPWTK010000290">
    <property type="protein sequence ID" value="KAJ8943411.1"/>
    <property type="molecule type" value="Genomic_DNA"/>
</dbReference>
<reference evidence="6" key="1">
    <citation type="journal article" date="2023" name="Insect Mol. Biol.">
        <title>Genome sequencing provides insights into the evolution of gene families encoding plant cell wall-degrading enzymes in longhorned beetles.</title>
        <authorList>
            <person name="Shin N.R."/>
            <person name="Okamura Y."/>
            <person name="Kirsch R."/>
            <person name="Pauchet Y."/>
        </authorList>
    </citation>
    <scope>NUCLEOTIDE SEQUENCE</scope>
    <source>
        <strain evidence="6">AMC_N1</strain>
    </source>
</reference>
<comment type="caution">
    <text evidence="6">The sequence shown here is derived from an EMBL/GenBank/DDBJ whole genome shotgun (WGS) entry which is preliminary data.</text>
</comment>
<evidence type="ECO:0000256" key="1">
    <source>
        <dbReference type="ARBA" id="ARBA00022782"/>
    </source>
</evidence>
<keyword evidence="4" id="KW-1133">Transmembrane helix</keyword>
<organism evidence="6 7">
    <name type="scientific">Aromia moschata</name>
    <dbReference type="NCBI Taxonomy" id="1265417"/>
    <lineage>
        <taxon>Eukaryota</taxon>
        <taxon>Metazoa</taxon>
        <taxon>Ecdysozoa</taxon>
        <taxon>Arthropoda</taxon>
        <taxon>Hexapoda</taxon>
        <taxon>Insecta</taxon>
        <taxon>Pterygota</taxon>
        <taxon>Neoptera</taxon>
        <taxon>Endopterygota</taxon>
        <taxon>Coleoptera</taxon>
        <taxon>Polyphaga</taxon>
        <taxon>Cucujiformia</taxon>
        <taxon>Chrysomeloidea</taxon>
        <taxon>Cerambycidae</taxon>
        <taxon>Cerambycinae</taxon>
        <taxon>Callichromatini</taxon>
        <taxon>Aromia</taxon>
    </lineage>
</organism>
<protein>
    <recommendedName>
        <fullName evidence="5">Sema domain-containing protein</fullName>
    </recommendedName>
</protein>
<dbReference type="GO" id="GO:0045499">
    <property type="term" value="F:chemorepellent activity"/>
    <property type="evidence" value="ECO:0007669"/>
    <property type="project" value="TreeGrafter"/>
</dbReference>
<dbReference type="PANTHER" id="PTHR11036">
    <property type="entry name" value="SEMAPHORIN"/>
    <property type="match status" value="1"/>
</dbReference>
<proteinExistence type="predicted"/>
<feature type="region of interest" description="Disordered" evidence="3">
    <location>
        <begin position="292"/>
        <end position="311"/>
    </location>
</feature>
<sequence>RQELVVYWPSLEAHAQLCNLKGKTEEDCQNYIRILFYTAPGKFLICGTNSYKPLCKLMQLKNGQVIVEKEMEGIGLCPYDPEHNSTAVYSNGHLFSATVADFSGTDPLIYREPLRTELSDLRQLNESTSDVVEGKYGGDSSTKIIYSALTTPHNAIGASAICVFQMEDIQSVFQGPFKHQESINTNWLPVPESKVPTPRPGECVQDRLFLPCGRPLLIRVSLNYRFTAITVDPQVRTVNDETFDVIYIGTDDGRVLKVVNIPSSDSTKAFVISENEVFTRTSPIKQLKAAPGYGKVSGHNKSVPKKEYDTKSIDTNSLEEDKESTDSLLRQDIELTDCNEVDGDKITGCASQSKLTLYTSEYLHIIVAVASLAGLFVGFLCGYLVSRRFSRPHAVP</sequence>
<dbReference type="InterPro" id="IPR015943">
    <property type="entry name" value="WD40/YVTN_repeat-like_dom_sf"/>
</dbReference>
<keyword evidence="7" id="KW-1185">Reference proteome</keyword>
<name>A0AAV8XWE6_9CUCU</name>
<dbReference type="GO" id="GO:0005886">
    <property type="term" value="C:plasma membrane"/>
    <property type="evidence" value="ECO:0007669"/>
    <property type="project" value="TreeGrafter"/>
</dbReference>